<dbReference type="GO" id="GO:0005737">
    <property type="term" value="C:cytoplasm"/>
    <property type="evidence" value="ECO:0007669"/>
    <property type="project" value="UniProtKB-ARBA"/>
</dbReference>
<dbReference type="Pfam" id="PF16189">
    <property type="entry name" value="Creatinase_N_2"/>
    <property type="match status" value="1"/>
</dbReference>
<dbReference type="InterPro" id="IPR033740">
    <property type="entry name" value="Pept_M24B"/>
</dbReference>
<dbReference type="InterPro" id="IPR032416">
    <property type="entry name" value="Peptidase_M24_C"/>
</dbReference>
<evidence type="ECO:0000256" key="3">
    <source>
        <dbReference type="ARBA" id="ARBA00022801"/>
    </source>
</evidence>
<dbReference type="PANTHER" id="PTHR43763">
    <property type="entry name" value="XAA-PRO AMINOPEPTIDASE 1"/>
    <property type="match status" value="1"/>
</dbReference>
<dbReference type="InterPro" id="IPR036005">
    <property type="entry name" value="Creatinase/aminopeptidase-like"/>
</dbReference>
<geneLocation type="plasmid" evidence="8">
    <name>phl2708y3</name>
</geneLocation>
<dbReference type="GO" id="GO:0070006">
    <property type="term" value="F:metalloaminopeptidase activity"/>
    <property type="evidence" value="ECO:0007669"/>
    <property type="project" value="InterPro"/>
</dbReference>
<dbReference type="InterPro" id="IPR029149">
    <property type="entry name" value="Creatin/AminoP/Spt16_N"/>
</dbReference>
<evidence type="ECO:0000259" key="5">
    <source>
        <dbReference type="Pfam" id="PF01321"/>
    </source>
</evidence>
<dbReference type="Pfam" id="PF16188">
    <property type="entry name" value="Peptidase_M24_C"/>
    <property type="match status" value="1"/>
</dbReference>
<evidence type="ECO:0000313" key="8">
    <source>
        <dbReference type="Proteomes" id="UP000258927"/>
    </source>
</evidence>
<dbReference type="KEGG" id="mmyr:MXMO3_03649"/>
<keyword evidence="8" id="KW-1185">Reference proteome</keyword>
<dbReference type="InterPro" id="IPR000587">
    <property type="entry name" value="Creatinase_N"/>
</dbReference>
<dbReference type="Gene3D" id="3.40.350.10">
    <property type="entry name" value="Creatinase/prolidase N-terminal domain"/>
    <property type="match status" value="2"/>
</dbReference>
<dbReference type="GO" id="GO:0046872">
    <property type="term" value="F:metal ion binding"/>
    <property type="evidence" value="ECO:0007669"/>
    <property type="project" value="UniProtKB-KW"/>
</dbReference>
<evidence type="ECO:0000313" key="7">
    <source>
        <dbReference type="EMBL" id="AVX06152.1"/>
    </source>
</evidence>
<keyword evidence="3" id="KW-0378">Hydrolase</keyword>
<dbReference type="Pfam" id="PF01321">
    <property type="entry name" value="Creatinase_N"/>
    <property type="match status" value="1"/>
</dbReference>
<accession>A0A2R4MJI6</accession>
<dbReference type="AlphaFoldDB" id="A0A2R4MJI6"/>
<comment type="similarity">
    <text evidence="1">Belongs to the peptidase M24B family.</text>
</comment>
<feature type="domain" description="Peptidase M24 C-terminal" evidence="6">
    <location>
        <begin position="545"/>
        <end position="605"/>
    </location>
</feature>
<dbReference type="STRING" id="1122213.GCA_000423365_03434"/>
<dbReference type="CDD" id="cd01085">
    <property type="entry name" value="APP"/>
    <property type="match status" value="1"/>
</dbReference>
<keyword evidence="2" id="KW-0479">Metal-binding</keyword>
<evidence type="ECO:0000259" key="6">
    <source>
        <dbReference type="Pfam" id="PF16188"/>
    </source>
</evidence>
<keyword evidence="7" id="KW-0614">Plasmid</keyword>
<dbReference type="PANTHER" id="PTHR43763:SF6">
    <property type="entry name" value="XAA-PRO AMINOPEPTIDASE 1"/>
    <property type="match status" value="1"/>
</dbReference>
<evidence type="ECO:0000256" key="2">
    <source>
        <dbReference type="ARBA" id="ARBA00022723"/>
    </source>
</evidence>
<feature type="domain" description="Creatinase N-terminal" evidence="5">
    <location>
        <begin position="19"/>
        <end position="140"/>
    </location>
</feature>
<dbReference type="InterPro" id="IPR000994">
    <property type="entry name" value="Pept_M24"/>
</dbReference>
<evidence type="ECO:0000256" key="1">
    <source>
        <dbReference type="ARBA" id="ARBA00008766"/>
    </source>
</evidence>
<dbReference type="InterPro" id="IPR050422">
    <property type="entry name" value="X-Pro_aminopeptidase_P"/>
</dbReference>
<dbReference type="Pfam" id="PF00557">
    <property type="entry name" value="Peptidase_M24"/>
    <property type="match status" value="1"/>
</dbReference>
<dbReference type="Gene3D" id="3.90.230.10">
    <property type="entry name" value="Creatinase/methionine aminopeptidase superfamily"/>
    <property type="match status" value="1"/>
</dbReference>
<dbReference type="EMBL" id="CP021332">
    <property type="protein sequence ID" value="AVX06152.1"/>
    <property type="molecule type" value="Genomic_DNA"/>
</dbReference>
<organism evidence="7 8">
    <name type="scientific">Maritalea myrionectae</name>
    <dbReference type="NCBI Taxonomy" id="454601"/>
    <lineage>
        <taxon>Bacteria</taxon>
        <taxon>Pseudomonadati</taxon>
        <taxon>Pseudomonadota</taxon>
        <taxon>Alphaproteobacteria</taxon>
        <taxon>Hyphomicrobiales</taxon>
        <taxon>Devosiaceae</taxon>
        <taxon>Maritalea</taxon>
    </lineage>
</organism>
<proteinExistence type="inferred from homology"/>
<protein>
    <submittedName>
        <fullName evidence="7">Xaa-Pro aminopeptidase</fullName>
    </submittedName>
</protein>
<keyword evidence="7" id="KW-0031">Aminopeptidase</keyword>
<feature type="domain" description="Peptidase M24" evidence="4">
    <location>
        <begin position="322"/>
        <end position="539"/>
    </location>
</feature>
<keyword evidence="7" id="KW-0645">Protease</keyword>
<evidence type="ECO:0000259" key="4">
    <source>
        <dbReference type="Pfam" id="PF00557"/>
    </source>
</evidence>
<reference evidence="7 8" key="1">
    <citation type="submission" date="2017-05" db="EMBL/GenBank/DDBJ databases">
        <title>Genome Analysis of Maritalea myrionectae HL2708#5.</title>
        <authorList>
            <consortium name="Cotde Inc.-PKNU"/>
            <person name="Jang D."/>
            <person name="Oh H.-M."/>
        </authorList>
    </citation>
    <scope>NUCLEOTIDE SEQUENCE [LARGE SCALE GENOMIC DNA]</scope>
    <source>
        <strain evidence="7 8">HL2708#5</strain>
        <plasmid evidence="8">phl2708y3</plasmid>
    </source>
</reference>
<dbReference type="FunFam" id="3.90.230.10:FF:000009">
    <property type="entry name" value="xaa-Pro aminopeptidase 2"/>
    <property type="match status" value="1"/>
</dbReference>
<dbReference type="Proteomes" id="UP000258927">
    <property type="component" value="Plasmid pHL2708Y3"/>
</dbReference>
<name>A0A2R4MJI6_9HYPH</name>
<gene>
    <name evidence="7" type="ORF">MXMO3_03649</name>
</gene>
<sequence length="605" mass="67572">MIRLNESLPMLNSSPQAKRLSDIRDALKRQDLDALIVPRFDAHMAEYVADCDKRLMWATGFSGSAGLALITQDQAILFVDGRYTVQVREQCPEGLFSYRHLHDQPLADWLKHTEQRGLRIGFDPMHIPASWHKDLSAAATQSHNHLIATEDNIIDQLWTEQPAPVADKARPFGAQMSGEHSAIKRKRIAAHLVAQNIDVLVENQPDNIAWLLNIRGNDIAYNPFINSFLTLDRDGAVQWFVDPQKVPQDLTDFELDGVEICAPERFLPAIADHAASDKVLGYDPQFTPVAVQLAVGEGGQIKHGRSAITLTKAIKNVTELGGMRDCHKRDGIAWTELGAWLHAEVGPRFEAGNPITELEVAQKIEQLRAELPGFEQLSFDVISGAGPNGAMCHYKVTEQSNRALDPNEIYLHDSGGQFADGTTDSTRTYNFSETSPEFRKNYTSVLRGFLALATLKFPQKTFGHHIDAIARAPLWSIKKDYDHGTGHGVGHNLSVHEQPQRIGRAFNDVELVPGMVLSIEPGYYVAGEYGIRIENLFEIIDLGDGFYGFETLSYMPIETSSVIPELLTQAERDWLNDYHKTCFELLKDQVSAQAQTYLQQVTQPI</sequence>
<dbReference type="SUPFAM" id="SSF53092">
    <property type="entry name" value="Creatinase/prolidase N-terminal domain"/>
    <property type="match status" value="1"/>
</dbReference>
<dbReference type="SUPFAM" id="SSF55920">
    <property type="entry name" value="Creatinase/aminopeptidase"/>
    <property type="match status" value="1"/>
</dbReference>